<evidence type="ECO:0000313" key="2">
    <source>
        <dbReference type="EMBL" id="JAE12460.1"/>
    </source>
</evidence>
<name>A0A0A9FHC3_ARUDO</name>
<organism evidence="2">
    <name type="scientific">Arundo donax</name>
    <name type="common">Giant reed</name>
    <name type="synonym">Donax arundinaceus</name>
    <dbReference type="NCBI Taxonomy" id="35708"/>
    <lineage>
        <taxon>Eukaryota</taxon>
        <taxon>Viridiplantae</taxon>
        <taxon>Streptophyta</taxon>
        <taxon>Embryophyta</taxon>
        <taxon>Tracheophyta</taxon>
        <taxon>Spermatophyta</taxon>
        <taxon>Magnoliopsida</taxon>
        <taxon>Liliopsida</taxon>
        <taxon>Poales</taxon>
        <taxon>Poaceae</taxon>
        <taxon>PACMAD clade</taxon>
        <taxon>Arundinoideae</taxon>
        <taxon>Arundineae</taxon>
        <taxon>Arundo</taxon>
    </lineage>
</organism>
<protein>
    <submittedName>
        <fullName evidence="2">GSVIVT01027464001</fullName>
    </submittedName>
</protein>
<dbReference type="EMBL" id="GBRH01185436">
    <property type="protein sequence ID" value="JAE12460.1"/>
    <property type="molecule type" value="Transcribed_RNA"/>
</dbReference>
<accession>A0A0A9FHC3</accession>
<reference evidence="2" key="2">
    <citation type="journal article" date="2015" name="Data Brief">
        <title>Shoot transcriptome of the giant reed, Arundo donax.</title>
        <authorList>
            <person name="Barrero R.A."/>
            <person name="Guerrero F.D."/>
            <person name="Moolhuijzen P."/>
            <person name="Goolsby J.A."/>
            <person name="Tidwell J."/>
            <person name="Bellgard S.E."/>
            <person name="Bellgard M.I."/>
        </authorList>
    </citation>
    <scope>NUCLEOTIDE SEQUENCE</scope>
    <source>
        <tissue evidence="2">Shoot tissue taken approximately 20 cm above the soil surface</tissue>
    </source>
</reference>
<feature type="region of interest" description="Disordered" evidence="1">
    <location>
        <begin position="23"/>
        <end position="50"/>
    </location>
</feature>
<reference evidence="2" key="1">
    <citation type="submission" date="2014-09" db="EMBL/GenBank/DDBJ databases">
        <authorList>
            <person name="Magalhaes I.L.F."/>
            <person name="Oliveira U."/>
            <person name="Santos F.R."/>
            <person name="Vidigal T.H.D.A."/>
            <person name="Brescovit A.D."/>
            <person name="Santos A.J."/>
        </authorList>
    </citation>
    <scope>NUCLEOTIDE SEQUENCE</scope>
    <source>
        <tissue evidence="2">Shoot tissue taken approximately 20 cm above the soil surface</tissue>
    </source>
</reference>
<sequence length="50" mass="5716">MPYLSFRLGVRTHRKECSTTGTVLHNANRPSSSSMVESRRPQQLNKERAT</sequence>
<feature type="compositionally biased region" description="Polar residues" evidence="1">
    <location>
        <begin position="23"/>
        <end position="36"/>
    </location>
</feature>
<evidence type="ECO:0000256" key="1">
    <source>
        <dbReference type="SAM" id="MobiDB-lite"/>
    </source>
</evidence>
<dbReference type="AlphaFoldDB" id="A0A0A9FHC3"/>
<feature type="compositionally biased region" description="Basic and acidic residues" evidence="1">
    <location>
        <begin position="37"/>
        <end position="50"/>
    </location>
</feature>
<proteinExistence type="predicted"/>